<dbReference type="InterPro" id="IPR032675">
    <property type="entry name" value="LRR_dom_sf"/>
</dbReference>
<dbReference type="AlphaFoldDB" id="A0AAD3CT02"/>
<organism evidence="1 2">
    <name type="scientific">Chaetoceros tenuissimus</name>
    <dbReference type="NCBI Taxonomy" id="426638"/>
    <lineage>
        <taxon>Eukaryota</taxon>
        <taxon>Sar</taxon>
        <taxon>Stramenopiles</taxon>
        <taxon>Ochrophyta</taxon>
        <taxon>Bacillariophyta</taxon>
        <taxon>Coscinodiscophyceae</taxon>
        <taxon>Chaetocerotophycidae</taxon>
        <taxon>Chaetocerotales</taxon>
        <taxon>Chaetocerotaceae</taxon>
        <taxon>Chaetoceros</taxon>
    </lineage>
</organism>
<evidence type="ECO:0000313" key="2">
    <source>
        <dbReference type="Proteomes" id="UP001054902"/>
    </source>
</evidence>
<dbReference type="InterPro" id="IPR026906">
    <property type="entry name" value="LRR_5"/>
</dbReference>
<name>A0AAD3CT02_9STRA</name>
<dbReference type="EMBL" id="BLLK01000038">
    <property type="protein sequence ID" value="GFH50295.1"/>
    <property type="molecule type" value="Genomic_DNA"/>
</dbReference>
<accession>A0AAD3CT02</accession>
<evidence type="ECO:0000313" key="1">
    <source>
        <dbReference type="EMBL" id="GFH50295.1"/>
    </source>
</evidence>
<keyword evidence="2" id="KW-1185">Reference proteome</keyword>
<sequence>MYRGKKTLFYNGEKLYDEETGEYLVYDQEEQNSWEVIIVSPGVEVIPEYNFCGCYNLDKVVISDSVKRIERMTFAGCESLFFVGLSTSLEYIGESAFCDCACSLISIFIPPSCRHIGEGAFADCHNLIIFHVPQQTQIGENAIGKTALIKVSPLEVDGFGRYYGTITESVNAWIKNINGDDDRSK</sequence>
<comment type="caution">
    <text evidence="1">The sequence shown here is derived from an EMBL/GenBank/DDBJ whole genome shotgun (WGS) entry which is preliminary data.</text>
</comment>
<dbReference type="PANTHER" id="PTHR45661:SF3">
    <property type="entry name" value="IG-LIKE DOMAIN-CONTAINING PROTEIN"/>
    <property type="match status" value="1"/>
</dbReference>
<protein>
    <submittedName>
        <fullName evidence="1">Cell surface protein</fullName>
    </submittedName>
</protein>
<dbReference type="SUPFAM" id="SSF52058">
    <property type="entry name" value="L domain-like"/>
    <property type="match status" value="1"/>
</dbReference>
<reference evidence="1 2" key="1">
    <citation type="journal article" date="2021" name="Sci. Rep.">
        <title>The genome of the diatom Chaetoceros tenuissimus carries an ancient integrated fragment of an extant virus.</title>
        <authorList>
            <person name="Hongo Y."/>
            <person name="Kimura K."/>
            <person name="Takaki Y."/>
            <person name="Yoshida Y."/>
            <person name="Baba S."/>
            <person name="Kobayashi G."/>
            <person name="Nagasaki K."/>
            <person name="Hano T."/>
            <person name="Tomaru Y."/>
        </authorList>
    </citation>
    <scope>NUCLEOTIDE SEQUENCE [LARGE SCALE GENOMIC DNA]</scope>
    <source>
        <strain evidence="1 2">NIES-3715</strain>
    </source>
</reference>
<dbReference type="Pfam" id="PF13306">
    <property type="entry name" value="LRR_5"/>
    <property type="match status" value="1"/>
</dbReference>
<dbReference type="Gene3D" id="3.80.10.10">
    <property type="entry name" value="Ribonuclease Inhibitor"/>
    <property type="match status" value="1"/>
</dbReference>
<proteinExistence type="predicted"/>
<dbReference type="PANTHER" id="PTHR45661">
    <property type="entry name" value="SURFACE ANTIGEN"/>
    <property type="match status" value="1"/>
</dbReference>
<dbReference type="InterPro" id="IPR053139">
    <property type="entry name" value="Surface_bspA-like"/>
</dbReference>
<dbReference type="Proteomes" id="UP001054902">
    <property type="component" value="Unassembled WGS sequence"/>
</dbReference>
<gene>
    <name evidence="1" type="ORF">CTEN210_06771</name>
</gene>